<feature type="region of interest" description="Disordered" evidence="4">
    <location>
        <begin position="18"/>
        <end position="43"/>
    </location>
</feature>
<feature type="region of interest" description="Disordered" evidence="4">
    <location>
        <begin position="117"/>
        <end position="139"/>
    </location>
</feature>
<keyword evidence="3" id="KW-0687">Ribonucleoprotein</keyword>
<dbReference type="GO" id="GO:0003735">
    <property type="term" value="F:structural constituent of ribosome"/>
    <property type="evidence" value="ECO:0007669"/>
    <property type="project" value="InterPro"/>
</dbReference>
<evidence type="ECO:0000256" key="2">
    <source>
        <dbReference type="ARBA" id="ARBA00022980"/>
    </source>
</evidence>
<dbReference type="Gene3D" id="1.20.5.1150">
    <property type="entry name" value="Ribosomal protein S8"/>
    <property type="match status" value="1"/>
</dbReference>
<feature type="region of interest" description="Disordered" evidence="4">
    <location>
        <begin position="223"/>
        <end position="256"/>
    </location>
</feature>
<dbReference type="AlphaFoldDB" id="A0A7J6GSK3"/>
<dbReference type="PRINTS" id="PR00976">
    <property type="entry name" value="RIBOSOMALS21"/>
</dbReference>
<gene>
    <name evidence="5" type="ORF">F8388_010304</name>
</gene>
<sequence>MAASSPLSNFFSFLLPTKPPPQPKLPPFQVPVTTSPTQSQKVRDGRVSLVAQESHSASSSLSSVICPSLAYSNTLFFKSAYNVQVVVDDNESEERLLNRFRREVMRAGVIQECKRRRYHENTQEKKKRKNREAAKRNRKSEFYSSNCQVISVWANFTKRATSKFKPRWPPQSRPQWTLTLKGDLSLLVSSNGLLCSASTMFEIHTYKICLLYIGDHYNRRGPPPRFLERNKTEAPTNKRDADDEDNWDLPAGDIPY</sequence>
<evidence type="ECO:0008006" key="7">
    <source>
        <dbReference type="Google" id="ProtNLM"/>
    </source>
</evidence>
<dbReference type="Proteomes" id="UP000525078">
    <property type="component" value="Unassembled WGS sequence"/>
</dbReference>
<dbReference type="NCBIfam" id="TIGR00030">
    <property type="entry name" value="S21p"/>
    <property type="match status" value="1"/>
</dbReference>
<dbReference type="GO" id="GO:1990904">
    <property type="term" value="C:ribonucleoprotein complex"/>
    <property type="evidence" value="ECO:0007669"/>
    <property type="project" value="UniProtKB-KW"/>
</dbReference>
<feature type="compositionally biased region" description="Basic and acidic residues" evidence="4">
    <location>
        <begin position="226"/>
        <end position="241"/>
    </location>
</feature>
<dbReference type="HAMAP" id="MF_00358">
    <property type="entry name" value="Ribosomal_bS21"/>
    <property type="match status" value="1"/>
</dbReference>
<dbReference type="PANTHER" id="PTHR21109:SF0">
    <property type="entry name" value="SMALL RIBOSOMAL SUBUNIT PROTEIN BS21M"/>
    <property type="match status" value="1"/>
</dbReference>
<proteinExistence type="inferred from homology"/>
<dbReference type="PANTHER" id="PTHR21109">
    <property type="entry name" value="MITOCHONDRIAL 28S RIBOSOMAL PROTEIN S21"/>
    <property type="match status" value="1"/>
</dbReference>
<protein>
    <recommendedName>
        <fullName evidence="7">30S ribosomal protein S21, chloroplastic</fullName>
    </recommendedName>
</protein>
<accession>A0A7J6GSK3</accession>
<dbReference type="EMBL" id="JAATIP010000044">
    <property type="protein sequence ID" value="KAF4385748.1"/>
    <property type="molecule type" value="Genomic_DNA"/>
</dbReference>
<dbReference type="GO" id="GO:0006412">
    <property type="term" value="P:translation"/>
    <property type="evidence" value="ECO:0007669"/>
    <property type="project" value="InterPro"/>
</dbReference>
<feature type="compositionally biased region" description="Pro residues" evidence="4">
    <location>
        <begin position="18"/>
        <end position="29"/>
    </location>
</feature>
<evidence type="ECO:0000256" key="1">
    <source>
        <dbReference type="ARBA" id="ARBA00006640"/>
    </source>
</evidence>
<keyword evidence="2" id="KW-0689">Ribosomal protein</keyword>
<dbReference type="InterPro" id="IPR038380">
    <property type="entry name" value="Ribosomal_bS21_sf"/>
</dbReference>
<evidence type="ECO:0000313" key="5">
    <source>
        <dbReference type="EMBL" id="KAF4385748.1"/>
    </source>
</evidence>
<evidence type="ECO:0000313" key="6">
    <source>
        <dbReference type="Proteomes" id="UP000525078"/>
    </source>
</evidence>
<reference evidence="5 6" key="1">
    <citation type="journal article" date="2020" name="bioRxiv">
        <title>Sequence and annotation of 42 cannabis genomes reveals extensive copy number variation in cannabinoid synthesis and pathogen resistance genes.</title>
        <authorList>
            <person name="Mckernan K.J."/>
            <person name="Helbert Y."/>
            <person name="Kane L.T."/>
            <person name="Ebling H."/>
            <person name="Zhang L."/>
            <person name="Liu B."/>
            <person name="Eaton Z."/>
            <person name="Mclaughlin S."/>
            <person name="Kingan S."/>
            <person name="Baybayan P."/>
            <person name="Concepcion G."/>
            <person name="Jordan M."/>
            <person name="Riva A."/>
            <person name="Barbazuk W."/>
            <person name="Harkins T."/>
        </authorList>
    </citation>
    <scope>NUCLEOTIDE SEQUENCE [LARGE SCALE GENOMIC DNA]</scope>
    <source>
        <strain evidence="6">cv. Jamaican Lion 4</strain>
        <tissue evidence="5">Leaf</tissue>
    </source>
</reference>
<dbReference type="Pfam" id="PF01165">
    <property type="entry name" value="Ribosomal_S21"/>
    <property type="match status" value="1"/>
</dbReference>
<comment type="caution">
    <text evidence="5">The sequence shown here is derived from an EMBL/GenBank/DDBJ whole genome shotgun (WGS) entry which is preliminary data.</text>
</comment>
<organism evidence="5 6">
    <name type="scientific">Cannabis sativa</name>
    <name type="common">Hemp</name>
    <name type="synonym">Marijuana</name>
    <dbReference type="NCBI Taxonomy" id="3483"/>
    <lineage>
        <taxon>Eukaryota</taxon>
        <taxon>Viridiplantae</taxon>
        <taxon>Streptophyta</taxon>
        <taxon>Embryophyta</taxon>
        <taxon>Tracheophyta</taxon>
        <taxon>Spermatophyta</taxon>
        <taxon>Magnoliopsida</taxon>
        <taxon>eudicotyledons</taxon>
        <taxon>Gunneridae</taxon>
        <taxon>Pentapetalae</taxon>
        <taxon>rosids</taxon>
        <taxon>fabids</taxon>
        <taxon>Rosales</taxon>
        <taxon>Cannabaceae</taxon>
        <taxon>Cannabis</taxon>
    </lineage>
</organism>
<comment type="similarity">
    <text evidence="1">Belongs to the bacterial ribosomal protein bS21 family.</text>
</comment>
<dbReference type="GO" id="GO:0005840">
    <property type="term" value="C:ribosome"/>
    <property type="evidence" value="ECO:0007669"/>
    <property type="project" value="UniProtKB-KW"/>
</dbReference>
<name>A0A7J6GSK3_CANSA</name>
<evidence type="ECO:0000256" key="4">
    <source>
        <dbReference type="SAM" id="MobiDB-lite"/>
    </source>
</evidence>
<evidence type="ECO:0000256" key="3">
    <source>
        <dbReference type="ARBA" id="ARBA00023274"/>
    </source>
</evidence>
<dbReference type="InterPro" id="IPR001911">
    <property type="entry name" value="Ribosomal_bS21"/>
</dbReference>